<keyword evidence="1" id="KW-0732">Signal</keyword>
<reference evidence="2 3" key="1">
    <citation type="submission" date="2017-08" db="EMBL/GenBank/DDBJ databases">
        <title>Infants hospitalized years apart are colonized by the same room-sourced microbial strains.</title>
        <authorList>
            <person name="Brooks B."/>
            <person name="Olm M.R."/>
            <person name="Firek B.A."/>
            <person name="Baker R."/>
            <person name="Thomas B.C."/>
            <person name="Morowitz M.J."/>
            <person name="Banfield J.F."/>
        </authorList>
    </citation>
    <scope>NUCLEOTIDE SEQUENCE [LARGE SCALE GENOMIC DNA]</scope>
    <source>
        <strain evidence="2">S2_012_000_R2_81</strain>
    </source>
</reference>
<protein>
    <recommendedName>
        <fullName evidence="4">Cellulose biosynthesis protein BcsS</fullName>
    </recommendedName>
</protein>
<evidence type="ECO:0000313" key="3">
    <source>
        <dbReference type="Proteomes" id="UP000249633"/>
    </source>
</evidence>
<dbReference type="AlphaFoldDB" id="A0A2W5DMF0"/>
<sequence>MPPSSLSIRCFFWAALLMAGAARADWGGSLALQSDARERGISYSDDRPRAQATVAYDGPAGWYGGALLTRMNFYPPRTSSLLQAYAGRVWSLTPELDGEAGLQFSHFDAIRRYDYAEAYVGLLGDRWSARLHASDDYYGTGLHSLYAEWNGHQPLTESLQLFAHAGLLGGWGRGQRDPGGRFRADLRLGAAWRVGLVELQLAGVWASRGGPSTWLPHERRGTVVLGASVAF</sequence>
<evidence type="ECO:0000313" key="2">
    <source>
        <dbReference type="EMBL" id="PZP30934.1"/>
    </source>
</evidence>
<evidence type="ECO:0000256" key="1">
    <source>
        <dbReference type="SAM" id="SignalP"/>
    </source>
</evidence>
<name>A0A2W5DMF0_9BURK</name>
<gene>
    <name evidence="2" type="ORF">DI603_13445</name>
</gene>
<dbReference type="Proteomes" id="UP000249633">
    <property type="component" value="Unassembled WGS sequence"/>
</dbReference>
<feature type="signal peptide" evidence="1">
    <location>
        <begin position="1"/>
        <end position="24"/>
    </location>
</feature>
<proteinExistence type="predicted"/>
<comment type="caution">
    <text evidence="2">The sequence shown here is derived from an EMBL/GenBank/DDBJ whole genome shotgun (WGS) entry which is preliminary data.</text>
</comment>
<accession>A0A2W5DMF0</accession>
<organism evidence="2 3">
    <name type="scientific">Roseateles depolymerans</name>
    <dbReference type="NCBI Taxonomy" id="76731"/>
    <lineage>
        <taxon>Bacteria</taxon>
        <taxon>Pseudomonadati</taxon>
        <taxon>Pseudomonadota</taxon>
        <taxon>Betaproteobacteria</taxon>
        <taxon>Burkholderiales</taxon>
        <taxon>Sphaerotilaceae</taxon>
        <taxon>Roseateles</taxon>
    </lineage>
</organism>
<dbReference type="EMBL" id="QFOD01000012">
    <property type="protein sequence ID" value="PZP30934.1"/>
    <property type="molecule type" value="Genomic_DNA"/>
</dbReference>
<feature type="chain" id="PRO_5015894224" description="Cellulose biosynthesis protein BcsS" evidence="1">
    <location>
        <begin position="25"/>
        <end position="231"/>
    </location>
</feature>
<evidence type="ECO:0008006" key="4">
    <source>
        <dbReference type="Google" id="ProtNLM"/>
    </source>
</evidence>